<gene>
    <name evidence="1" type="ORF">VP1G_10147</name>
</gene>
<dbReference type="OrthoDB" id="5304511at2759"/>
<reference evidence="2" key="1">
    <citation type="submission" date="2014-12" db="EMBL/GenBank/DDBJ databases">
        <title>Genome Sequence of Valsa Canker Pathogens Uncovers a Specific Adaption of Colonization on Woody Bark.</title>
        <authorList>
            <person name="Yin Z."/>
            <person name="Liu H."/>
            <person name="Gao X."/>
            <person name="Li Z."/>
            <person name="Song N."/>
            <person name="Ke X."/>
            <person name="Dai Q."/>
            <person name="Wu Y."/>
            <person name="Sun Y."/>
            <person name="Xu J.-R."/>
            <person name="Kang Z.K."/>
            <person name="Wang L."/>
            <person name="Huang L."/>
        </authorList>
    </citation>
    <scope>NUCLEOTIDE SEQUENCE [LARGE SCALE GENOMIC DNA]</scope>
    <source>
        <strain evidence="2">SXYL134</strain>
    </source>
</reference>
<proteinExistence type="predicted"/>
<keyword evidence="2" id="KW-1185">Reference proteome</keyword>
<dbReference type="EMBL" id="KN714852">
    <property type="protein sequence ID" value="KUI63018.1"/>
    <property type="molecule type" value="Genomic_DNA"/>
</dbReference>
<sequence>MSTIPSIYGVAEGSAPAVLGSDQSGSNTASTSSASQINTAQWETDGAAISDEQQPISLESLPAEIRIHILKSMPDLKSLGFLIHASPAYFAQYRLDRRTFLCKTLQQDLGRDVLVDAYAAFKSRSSKVGPRTITSRSVTDFIDLYGEWRHSGINVATLESMPLVDLRWITWFHTSTVRPLADRFSKWALANLKYAVAMAIGGERIQPGSTLSQICGWPNGWSKTEQRRILRGFYRFDIFCHLFSGKQRQAFHHEHIARIFFSQFEPWEVEEMDCVYTWIQQRYQEVVTEVKWDLHPNNPKFATDPDYELKPEGAFTLDRDDDEYLNGTIGYGGLRLALHMSKTEDHDQLVDLMTKYLKRSQVCFFQDCMHDVSQVERRGGVNGFGYKDQAEQRREAMPFIGDDDASEAPAMVSSICRPPFAWVLLWDAMYCNLYGAYLPDEIRRWGYVMWDERRWNSIECAKETLTKLWASSSQFKMAKEDWEWL</sequence>
<dbReference type="Proteomes" id="UP000078576">
    <property type="component" value="Unassembled WGS sequence"/>
</dbReference>
<protein>
    <submittedName>
        <fullName evidence="1">Uncharacterized protein</fullName>
    </submittedName>
</protein>
<dbReference type="STRING" id="694573.A0A194VGM1"/>
<dbReference type="AlphaFoldDB" id="A0A194VGM1"/>
<evidence type="ECO:0000313" key="1">
    <source>
        <dbReference type="EMBL" id="KUI63018.1"/>
    </source>
</evidence>
<organism evidence="1 2">
    <name type="scientific">Cytospora mali</name>
    <name type="common">Apple Valsa canker fungus</name>
    <name type="synonym">Valsa mali</name>
    <dbReference type="NCBI Taxonomy" id="578113"/>
    <lineage>
        <taxon>Eukaryota</taxon>
        <taxon>Fungi</taxon>
        <taxon>Dikarya</taxon>
        <taxon>Ascomycota</taxon>
        <taxon>Pezizomycotina</taxon>
        <taxon>Sordariomycetes</taxon>
        <taxon>Sordariomycetidae</taxon>
        <taxon>Diaporthales</taxon>
        <taxon>Cytosporaceae</taxon>
        <taxon>Cytospora</taxon>
    </lineage>
</organism>
<accession>A0A194VGM1</accession>
<name>A0A194VGM1_CYTMA</name>
<evidence type="ECO:0000313" key="2">
    <source>
        <dbReference type="Proteomes" id="UP000078576"/>
    </source>
</evidence>